<dbReference type="Proteomes" id="UP000028181">
    <property type="component" value="Chromosome I"/>
</dbReference>
<dbReference type="HOGENOM" id="CLU_3155340_0_0_5"/>
<organism evidence="1 2">
    <name type="scientific">Neorhizobium galegae bv. orientalis str. HAMBI 540</name>
    <dbReference type="NCBI Taxonomy" id="1028800"/>
    <lineage>
        <taxon>Bacteria</taxon>
        <taxon>Pseudomonadati</taxon>
        <taxon>Pseudomonadota</taxon>
        <taxon>Alphaproteobacteria</taxon>
        <taxon>Hyphomicrobiales</taxon>
        <taxon>Rhizobiaceae</taxon>
        <taxon>Rhizobium/Agrobacterium group</taxon>
        <taxon>Neorhizobium</taxon>
    </lineage>
</organism>
<dbReference type="PROSITE" id="PS51257">
    <property type="entry name" value="PROKAR_LIPOPROTEIN"/>
    <property type="match status" value="1"/>
</dbReference>
<name>A0A068SMF7_NEOGA</name>
<evidence type="ECO:0000313" key="1">
    <source>
        <dbReference type="EMBL" id="CDN46946.1"/>
    </source>
</evidence>
<accession>A0A068SMF7</accession>
<proteinExistence type="predicted"/>
<protein>
    <submittedName>
        <fullName evidence="1">Uncharacterized protein</fullName>
    </submittedName>
</protein>
<dbReference type="AlphaFoldDB" id="A0A068SMF7"/>
<sequence length="48" mass="5257">MRWLFVAVLMILVGCVLSIIWMNDSGVARIEVTQPQPQNPLAPPPGTP</sequence>
<dbReference type="PATRIC" id="fig|1028800.3.peg.764"/>
<dbReference type="EMBL" id="HG938353">
    <property type="protein sequence ID" value="CDN46946.1"/>
    <property type="molecule type" value="Genomic_DNA"/>
</dbReference>
<dbReference type="eggNOG" id="ENOG5031AFU">
    <property type="taxonomic scope" value="Bacteria"/>
</dbReference>
<keyword evidence="2" id="KW-1185">Reference proteome</keyword>
<dbReference type="RefSeq" id="WP_155414791.1">
    <property type="nucleotide sequence ID" value="NZ_HG938353.1"/>
</dbReference>
<reference evidence="2" key="1">
    <citation type="journal article" date="2014" name="BMC Genomics">
        <title>Genome sequencing of two Neorhizobium galegae strains reveals a noeT gene responsible for the unusual acetylation of the nodulation factors.</title>
        <authorList>
            <person name="Osterman J."/>
            <person name="Marsh J."/>
            <person name="Laine P.K."/>
            <person name="Zeng Z."/>
            <person name="Alatalo E."/>
            <person name="Sullivan J.T."/>
            <person name="Young J.P."/>
            <person name="Thomas-Oates J."/>
            <person name="Paulin L."/>
            <person name="Lindstrom K."/>
        </authorList>
    </citation>
    <scope>NUCLEOTIDE SEQUENCE [LARGE SCALE GENOMIC DNA]</scope>
    <source>
        <strain evidence="2">HAMBI 540</strain>
    </source>
</reference>
<evidence type="ECO:0000313" key="2">
    <source>
        <dbReference type="Proteomes" id="UP000028181"/>
    </source>
</evidence>
<dbReference type="KEGG" id="ngg:RG540_CH07570"/>
<dbReference type="GeneID" id="43447774"/>
<gene>
    <name evidence="1" type="ORF">RG540_CH07570</name>
</gene>
<dbReference type="OrthoDB" id="9256206at2"/>